<feature type="transmembrane region" description="Helical" evidence="7">
    <location>
        <begin position="376"/>
        <end position="398"/>
    </location>
</feature>
<feature type="transmembrane region" description="Helical" evidence="7">
    <location>
        <begin position="540"/>
        <end position="558"/>
    </location>
</feature>
<dbReference type="InterPro" id="IPR052175">
    <property type="entry name" value="ComplexI-like_HydComp"/>
</dbReference>
<feature type="transmembrane region" description="Helical" evidence="7">
    <location>
        <begin position="419"/>
        <end position="437"/>
    </location>
</feature>
<name>A0A643JZG4_9EURY</name>
<dbReference type="PANTHER" id="PTHR42682:SF4">
    <property type="entry name" value="NADH-UBIQUINONE_PLASTOQUINONE"/>
    <property type="match status" value="1"/>
</dbReference>
<evidence type="ECO:0000256" key="7">
    <source>
        <dbReference type="SAM" id="Phobius"/>
    </source>
</evidence>
<evidence type="ECO:0000256" key="6">
    <source>
        <dbReference type="ARBA" id="ARBA00023136"/>
    </source>
</evidence>
<keyword evidence="5" id="KW-0560">Oxidoreductase</keyword>
<feature type="transmembrane region" description="Helical" evidence="7">
    <location>
        <begin position="188"/>
        <end position="207"/>
    </location>
</feature>
<evidence type="ECO:0000256" key="1">
    <source>
        <dbReference type="ARBA" id="ARBA00004651"/>
    </source>
</evidence>
<dbReference type="InterPro" id="IPR003918">
    <property type="entry name" value="NADH_UbQ_OxRdtase"/>
</dbReference>
<proteinExistence type="predicted"/>
<evidence type="ECO:0000256" key="5">
    <source>
        <dbReference type="ARBA" id="ARBA00023002"/>
    </source>
</evidence>
<feature type="transmembrane region" description="Helical" evidence="7">
    <location>
        <begin position="457"/>
        <end position="474"/>
    </location>
</feature>
<feature type="transmembrane region" description="Helical" evidence="7">
    <location>
        <begin position="6"/>
        <end position="24"/>
    </location>
</feature>
<feature type="transmembrane region" description="Helical" evidence="7">
    <location>
        <begin position="269"/>
        <end position="291"/>
    </location>
</feature>
<feature type="transmembrane region" description="Helical" evidence="7">
    <location>
        <begin position="244"/>
        <end position="262"/>
    </location>
</feature>
<feature type="transmembrane region" description="Helical" evidence="7">
    <location>
        <begin position="297"/>
        <end position="319"/>
    </location>
</feature>
<accession>A0A643JZG4</accession>
<reference evidence="9" key="1">
    <citation type="submission" date="2019-09" db="EMBL/GenBank/DDBJ databases">
        <title>Genomic analysis of Haloferax sp. CBA1149.</title>
        <authorList>
            <person name="Roh S.W."/>
        </authorList>
    </citation>
    <scope>NUCLEOTIDE SEQUENCE</scope>
    <source>
        <strain evidence="9">CBA1149</strain>
    </source>
</reference>
<keyword evidence="3 7" id="KW-0812">Transmembrane</keyword>
<keyword evidence="2" id="KW-1003">Cell membrane</keyword>
<dbReference type="GO" id="GO:0008137">
    <property type="term" value="F:NADH dehydrogenase (ubiquinone) activity"/>
    <property type="evidence" value="ECO:0007669"/>
    <property type="project" value="InterPro"/>
</dbReference>
<keyword evidence="6 7" id="KW-0472">Membrane</keyword>
<comment type="caution">
    <text evidence="9">The sequence shown here is derived from an EMBL/GenBank/DDBJ whole genome shotgun (WGS) entry which is preliminary data.</text>
</comment>
<dbReference type="PRINTS" id="PR01437">
    <property type="entry name" value="NUOXDRDTASE4"/>
</dbReference>
<feature type="transmembrane region" description="Helical" evidence="7">
    <location>
        <begin position="152"/>
        <end position="176"/>
    </location>
</feature>
<gene>
    <name evidence="9" type="ORF">Hfx1149_14705</name>
</gene>
<evidence type="ECO:0000256" key="4">
    <source>
        <dbReference type="ARBA" id="ARBA00022989"/>
    </source>
</evidence>
<evidence type="ECO:0000259" key="8">
    <source>
        <dbReference type="Pfam" id="PF00361"/>
    </source>
</evidence>
<dbReference type="RefSeq" id="WP_151139482.1">
    <property type="nucleotide sequence ID" value="NZ_VZUS01000004.1"/>
</dbReference>
<dbReference type="InterPro" id="IPR001750">
    <property type="entry name" value="ND/Mrp_TM"/>
</dbReference>
<comment type="subcellular location">
    <subcellularLocation>
        <location evidence="1">Cell membrane</location>
        <topology evidence="1">Multi-pass membrane protein</topology>
    </subcellularLocation>
</comment>
<dbReference type="PANTHER" id="PTHR42682">
    <property type="entry name" value="HYDROGENASE-4 COMPONENT F"/>
    <property type="match status" value="1"/>
</dbReference>
<organism evidence="9">
    <name type="scientific">Haloferax sp. CBA1149</name>
    <dbReference type="NCBI Taxonomy" id="2650753"/>
    <lineage>
        <taxon>Archaea</taxon>
        <taxon>Methanobacteriati</taxon>
        <taxon>Methanobacteriota</taxon>
        <taxon>Stenosarchaea group</taxon>
        <taxon>Halobacteria</taxon>
        <taxon>Halobacteriales</taxon>
        <taxon>Haloferacaceae</taxon>
        <taxon>Haloferax</taxon>
    </lineage>
</organism>
<feature type="transmembrane region" description="Helical" evidence="7">
    <location>
        <begin position="216"/>
        <end position="238"/>
    </location>
</feature>
<feature type="transmembrane region" description="Helical" evidence="7">
    <location>
        <begin position="331"/>
        <end position="356"/>
    </location>
</feature>
<evidence type="ECO:0000256" key="3">
    <source>
        <dbReference type="ARBA" id="ARBA00022692"/>
    </source>
</evidence>
<dbReference type="GO" id="GO:0042773">
    <property type="term" value="P:ATP synthesis coupled electron transport"/>
    <property type="evidence" value="ECO:0007669"/>
    <property type="project" value="InterPro"/>
</dbReference>
<feature type="transmembrane region" description="Helical" evidence="7">
    <location>
        <begin position="100"/>
        <end position="116"/>
    </location>
</feature>
<evidence type="ECO:0000256" key="2">
    <source>
        <dbReference type="ARBA" id="ARBA00022475"/>
    </source>
</evidence>
<feature type="domain" description="NADH:quinone oxidoreductase/Mrp antiporter transmembrane" evidence="8">
    <location>
        <begin position="115"/>
        <end position="390"/>
    </location>
</feature>
<dbReference type="EMBL" id="VZUS01000004">
    <property type="protein sequence ID" value="KAB1185310.1"/>
    <property type="molecule type" value="Genomic_DNA"/>
</dbReference>
<dbReference type="AlphaFoldDB" id="A0A643JZG4"/>
<feature type="transmembrane region" description="Helical" evidence="7">
    <location>
        <begin position="31"/>
        <end position="54"/>
    </location>
</feature>
<sequence length="560" mass="58668">MTEFLTLAPPWVAFILALFVVGVAPRVSGTAVGVLLVGLTIPWMWAVEAGSYLVVSPFGFEQVLFTVDGVTRPVVMLFGFIAAVNLAYGYATSADTRQQLYALSYMGAGVVAVLAGDWLTLLIGWELLAVTATVLVWHHGGDAVRPAFRYAVYHLVGGAFLVAGIAFHFAATGTFVYDGGLVGGLPRALALVGVGVNLGFIGLHFWLPETYPRPHVAASVVLAAFTTKVAVVVLFRVAPDGAVLVAWLGGLMILYGVTQAIFQTDMRRLLSYHIISQVGYMVVALGIGTAAGLSGSFAHLVAHVLYKGLLFMVAGVLIYRTGKHSLKHLGGLARVMPVTFSAFLVAALAITGAPGFSGFVSKGLITKAVESTGDTVLWWILVLGSVGTVLSFAKFGYYAFVRAAPDDLDVRPPSLSLRAVLIVTAIPSVAFGIFPEALLGSMPGDSGGFDAYATSELVKASTVLVAGILGFVVLRTRIAQIHLVDIDRVLYPLAVRGTTALSVGAIAVSNAANRAAASLIERTASAVGAEPRLNDTIQSALVLLFATVGFALGVVLLTPY</sequence>
<dbReference type="GO" id="GO:0005886">
    <property type="term" value="C:plasma membrane"/>
    <property type="evidence" value="ECO:0007669"/>
    <property type="project" value="UniProtKB-SubCell"/>
</dbReference>
<keyword evidence="4 7" id="KW-1133">Transmembrane helix</keyword>
<feature type="transmembrane region" description="Helical" evidence="7">
    <location>
        <begin position="122"/>
        <end position="140"/>
    </location>
</feature>
<feature type="transmembrane region" description="Helical" evidence="7">
    <location>
        <begin position="74"/>
        <end position="91"/>
    </location>
</feature>
<evidence type="ECO:0000313" key="9">
    <source>
        <dbReference type="EMBL" id="KAB1185310.1"/>
    </source>
</evidence>
<dbReference type="GO" id="GO:0016491">
    <property type="term" value="F:oxidoreductase activity"/>
    <property type="evidence" value="ECO:0007669"/>
    <property type="project" value="UniProtKB-KW"/>
</dbReference>
<protein>
    <submittedName>
        <fullName evidence="9">Cation:proton antiporter</fullName>
    </submittedName>
</protein>
<dbReference type="Pfam" id="PF00361">
    <property type="entry name" value="Proton_antipo_M"/>
    <property type="match status" value="1"/>
</dbReference>